<gene>
    <name evidence="2" type="ORF">CVT25_005274</name>
</gene>
<evidence type="ECO:0000256" key="1">
    <source>
        <dbReference type="SAM" id="MobiDB-lite"/>
    </source>
</evidence>
<feature type="region of interest" description="Disordered" evidence="1">
    <location>
        <begin position="219"/>
        <end position="257"/>
    </location>
</feature>
<evidence type="ECO:0000313" key="3">
    <source>
        <dbReference type="Proteomes" id="UP000283269"/>
    </source>
</evidence>
<sequence>MTLLKRDAKFKSLKRVAAPTRLFAFVYTRLPNYTPASKPTNTVTWCSVCTLLEKGEVGALTFSPSGPSPVASEFSNSNTKLISNANSNANNEKTLGAKKNSGMLLALGLPSTMRLSSSLVGPTVSGLAPSPIITSISNVNLNNADAIAIADSKLSIESTFYATHQPSSVLSSGSSLRPLSTMSTNSRIFFVCEFGQLGTFGVGSDIRWDEQGLETVREMRRLEKEDRDGDQDIESEKKERRAQEKEDTRAKDGGGRR</sequence>
<organism evidence="2 3">
    <name type="scientific">Psilocybe cyanescens</name>
    <dbReference type="NCBI Taxonomy" id="93625"/>
    <lineage>
        <taxon>Eukaryota</taxon>
        <taxon>Fungi</taxon>
        <taxon>Dikarya</taxon>
        <taxon>Basidiomycota</taxon>
        <taxon>Agaricomycotina</taxon>
        <taxon>Agaricomycetes</taxon>
        <taxon>Agaricomycetidae</taxon>
        <taxon>Agaricales</taxon>
        <taxon>Agaricineae</taxon>
        <taxon>Strophariaceae</taxon>
        <taxon>Psilocybe</taxon>
    </lineage>
</organism>
<accession>A0A409XDV2</accession>
<name>A0A409XDV2_PSICY</name>
<protein>
    <submittedName>
        <fullName evidence="2">Uncharacterized protein</fullName>
    </submittedName>
</protein>
<dbReference type="AlphaFoldDB" id="A0A409XDV2"/>
<dbReference type="InParanoid" id="A0A409XDV2"/>
<keyword evidence="3" id="KW-1185">Reference proteome</keyword>
<dbReference type="EMBL" id="NHYD01001985">
    <property type="protein sequence ID" value="PPQ88936.1"/>
    <property type="molecule type" value="Genomic_DNA"/>
</dbReference>
<proteinExistence type="predicted"/>
<evidence type="ECO:0000313" key="2">
    <source>
        <dbReference type="EMBL" id="PPQ88936.1"/>
    </source>
</evidence>
<reference evidence="2 3" key="1">
    <citation type="journal article" date="2018" name="Evol. Lett.">
        <title>Horizontal gene cluster transfer increased hallucinogenic mushroom diversity.</title>
        <authorList>
            <person name="Reynolds H.T."/>
            <person name="Vijayakumar V."/>
            <person name="Gluck-Thaler E."/>
            <person name="Korotkin H.B."/>
            <person name="Matheny P.B."/>
            <person name="Slot J.C."/>
        </authorList>
    </citation>
    <scope>NUCLEOTIDE SEQUENCE [LARGE SCALE GENOMIC DNA]</scope>
    <source>
        <strain evidence="2 3">2631</strain>
    </source>
</reference>
<feature type="compositionally biased region" description="Basic and acidic residues" evidence="1">
    <location>
        <begin position="234"/>
        <end position="257"/>
    </location>
</feature>
<dbReference type="STRING" id="93625.A0A409XDV2"/>
<dbReference type="Proteomes" id="UP000283269">
    <property type="component" value="Unassembled WGS sequence"/>
</dbReference>
<comment type="caution">
    <text evidence="2">The sequence shown here is derived from an EMBL/GenBank/DDBJ whole genome shotgun (WGS) entry which is preliminary data.</text>
</comment>